<comment type="caution">
    <text evidence="1">The sequence shown here is derived from an EMBL/GenBank/DDBJ whole genome shotgun (WGS) entry which is preliminary data.</text>
</comment>
<organism evidence="1 2">
    <name type="scientific">Alkalicoccobacillus plakortidis</name>
    <dbReference type="NCBI Taxonomy" id="444060"/>
    <lineage>
        <taxon>Bacteria</taxon>
        <taxon>Bacillati</taxon>
        <taxon>Bacillota</taxon>
        <taxon>Bacilli</taxon>
        <taxon>Bacillales</taxon>
        <taxon>Bacillaceae</taxon>
        <taxon>Alkalicoccobacillus</taxon>
    </lineage>
</organism>
<reference evidence="1" key="1">
    <citation type="submission" date="2022-06" db="EMBL/GenBank/DDBJ databases">
        <title>Alkalicoccobacillus porphyridii sp. nov., isolated from a marine red alga, Porphyridium purpureum and reclassification of Shouchella plakortidis and Shouchella gibsonii as Alkalicoccobacillus plakortidis comb. nov. and Alkalicoccobacillus gibsonii comb. nov.</title>
        <authorList>
            <person name="Kim K.H."/>
            <person name="Lee J.K."/>
            <person name="Han D.M."/>
            <person name="Baek J.H."/>
            <person name="Jeon C.O."/>
        </authorList>
    </citation>
    <scope>NUCLEOTIDE SEQUENCE</scope>
    <source>
        <strain evidence="1">DSM 19153</strain>
    </source>
</reference>
<gene>
    <name evidence="1" type="ORF">NDM98_14830</name>
</gene>
<protein>
    <submittedName>
        <fullName evidence="1">Uncharacterized protein</fullName>
    </submittedName>
</protein>
<accession>A0ABT0XN05</accession>
<evidence type="ECO:0000313" key="2">
    <source>
        <dbReference type="Proteomes" id="UP001203665"/>
    </source>
</evidence>
<evidence type="ECO:0000313" key="1">
    <source>
        <dbReference type="EMBL" id="MCM2676617.1"/>
    </source>
</evidence>
<name>A0ABT0XN05_9BACI</name>
<proteinExistence type="predicted"/>
<dbReference type="EMBL" id="JAMQJY010000002">
    <property type="protein sequence ID" value="MCM2676617.1"/>
    <property type="molecule type" value="Genomic_DNA"/>
</dbReference>
<dbReference type="Proteomes" id="UP001203665">
    <property type="component" value="Unassembled WGS sequence"/>
</dbReference>
<sequence length="128" mass="15064">MNATYFGSTALSLNNATFSEKISGMIHPKYRFEFGGQVELNHDKLVLENWCEIKLNEIQSISCEFDENFSRFTTNVDSRPGFFLKGEPLIITHSNRKIYLMINWSFYTGFTDNKKWLKLIEEKRHKNL</sequence>
<keyword evidence="2" id="KW-1185">Reference proteome</keyword>
<dbReference type="RefSeq" id="WP_251609422.1">
    <property type="nucleotide sequence ID" value="NZ_JAMQJY010000002.1"/>
</dbReference>